<dbReference type="EMBL" id="JABBXF010000029">
    <property type="protein sequence ID" value="NVK78827.1"/>
    <property type="molecule type" value="Genomic_DNA"/>
</dbReference>
<dbReference type="Proteomes" id="UP000587462">
    <property type="component" value="Unassembled WGS sequence"/>
</dbReference>
<accession>A0A7Y7E807</accession>
<reference evidence="2 3" key="1">
    <citation type="submission" date="2020-04" db="EMBL/GenBank/DDBJ databases">
        <title>Draft Genome Sequence of Streptomyces morookaense DSM 40503, an 8-azaguanine-producing strain.</title>
        <authorList>
            <person name="Qi J."/>
            <person name="Gao J.-M."/>
        </authorList>
    </citation>
    <scope>NUCLEOTIDE SEQUENCE [LARGE SCALE GENOMIC DNA]</scope>
    <source>
        <strain evidence="2 3">DSM 40503</strain>
    </source>
</reference>
<keyword evidence="3" id="KW-1185">Reference proteome</keyword>
<dbReference type="PANTHER" id="PTHR34202:SF1">
    <property type="entry name" value="UPF0548 PROTEIN"/>
    <property type="match status" value="1"/>
</dbReference>
<proteinExistence type="predicted"/>
<evidence type="ECO:0000259" key="1">
    <source>
        <dbReference type="Pfam" id="PF09348"/>
    </source>
</evidence>
<evidence type="ECO:0000313" key="3">
    <source>
        <dbReference type="Proteomes" id="UP000587462"/>
    </source>
</evidence>
<dbReference type="InterPro" id="IPR018960">
    <property type="entry name" value="DUF1990"/>
</dbReference>
<dbReference type="RefSeq" id="WP_171081300.1">
    <property type="nucleotide sequence ID" value="NZ_BNBU01000006.1"/>
</dbReference>
<organism evidence="2 3">
    <name type="scientific">Streptomyces morookaense</name>
    <name type="common">Streptoverticillium morookaense</name>
    <dbReference type="NCBI Taxonomy" id="1970"/>
    <lineage>
        <taxon>Bacteria</taxon>
        <taxon>Bacillati</taxon>
        <taxon>Actinomycetota</taxon>
        <taxon>Actinomycetes</taxon>
        <taxon>Kitasatosporales</taxon>
        <taxon>Streptomycetaceae</taxon>
        <taxon>Streptomyces</taxon>
    </lineage>
</organism>
<gene>
    <name evidence="2" type="ORF">HG542_14255</name>
</gene>
<dbReference type="InterPro" id="IPR014457">
    <property type="entry name" value="UCP010260"/>
</dbReference>
<evidence type="ECO:0000313" key="2">
    <source>
        <dbReference type="EMBL" id="NVK78827.1"/>
    </source>
</evidence>
<dbReference type="AlphaFoldDB" id="A0A7Y7E807"/>
<sequence>MTTFSYPEVGATRQHRLPDGYHHLRETTHLGRGRAVFEAAADAVLDWTMHRAAGVRIATGTPPAAPGVAVTPVLARGPLRIAAPCEVVWTVRDERRAGFAYGTLRGHPECGEESFVVTIDGAEDVRLTVTAFSRPARWYTRAAGPLVPLFQRAYARNCGRVLRRTVCGSA</sequence>
<dbReference type="PANTHER" id="PTHR34202">
    <property type="entry name" value="UPF0548 PROTEIN"/>
    <property type="match status" value="1"/>
</dbReference>
<feature type="domain" description="DUF1990" evidence="1">
    <location>
        <begin position="5"/>
        <end position="160"/>
    </location>
</feature>
<dbReference type="Pfam" id="PF09348">
    <property type="entry name" value="DUF1990"/>
    <property type="match status" value="1"/>
</dbReference>
<name>A0A7Y7E807_STRMO</name>
<comment type="caution">
    <text evidence="2">The sequence shown here is derived from an EMBL/GenBank/DDBJ whole genome shotgun (WGS) entry which is preliminary data.</text>
</comment>
<protein>
    <submittedName>
        <fullName evidence="2">DUF1990 domain-containing protein</fullName>
    </submittedName>
</protein>
<dbReference type="PIRSF" id="PIRSF010260">
    <property type="entry name" value="UCP010260"/>
    <property type="match status" value="1"/>
</dbReference>